<protein>
    <recommendedName>
        <fullName evidence="1">NUMOD4 domain-containing protein</fullName>
    </recommendedName>
</protein>
<keyword evidence="3" id="KW-1185">Reference proteome</keyword>
<feature type="domain" description="NUMOD4" evidence="1">
    <location>
        <begin position="26"/>
        <end position="58"/>
    </location>
</feature>
<dbReference type="SUPFAM" id="SSF54060">
    <property type="entry name" value="His-Me finger endonucleases"/>
    <property type="match status" value="1"/>
</dbReference>
<dbReference type="Pfam" id="PF07463">
    <property type="entry name" value="NUMOD4"/>
    <property type="match status" value="1"/>
</dbReference>
<proteinExistence type="predicted"/>
<organism evidence="2 3">
    <name type="scientific">Amycolatopsis marina</name>
    <dbReference type="NCBI Taxonomy" id="490629"/>
    <lineage>
        <taxon>Bacteria</taxon>
        <taxon>Bacillati</taxon>
        <taxon>Actinomycetota</taxon>
        <taxon>Actinomycetes</taxon>
        <taxon>Pseudonocardiales</taxon>
        <taxon>Pseudonocardiaceae</taxon>
        <taxon>Amycolatopsis</taxon>
    </lineage>
</organism>
<sequence>MSYKCMAHTPTVTEPLASRVGEHSNERWQVIPDAPAYEVSTLGRVRRIDSGNVISTKLKPYCREVRLSRGSEGPIYRAVHVLVANAFGLKRSSGERYSFRNRDRYDCRLSNLAVSPVTPDYPARAFRR</sequence>
<accession>A0A1I1CKP5</accession>
<dbReference type="Gene3D" id="3.90.75.20">
    <property type="match status" value="1"/>
</dbReference>
<reference evidence="3" key="1">
    <citation type="submission" date="2016-10" db="EMBL/GenBank/DDBJ databases">
        <authorList>
            <person name="Varghese N."/>
            <person name="Submissions S."/>
        </authorList>
    </citation>
    <scope>NUCLEOTIDE SEQUENCE [LARGE SCALE GENOMIC DNA]</scope>
    <source>
        <strain evidence="3">CGMCC 4.3568</strain>
    </source>
</reference>
<evidence type="ECO:0000313" key="2">
    <source>
        <dbReference type="EMBL" id="SFB61210.1"/>
    </source>
</evidence>
<gene>
    <name evidence="2" type="ORF">SAMN05216266_12757</name>
</gene>
<name>A0A1I1CKP5_9PSEU</name>
<dbReference type="AlphaFoldDB" id="A0A1I1CKP5"/>
<evidence type="ECO:0000313" key="3">
    <source>
        <dbReference type="Proteomes" id="UP000243799"/>
    </source>
</evidence>
<dbReference type="EMBL" id="FOKG01000027">
    <property type="protein sequence ID" value="SFB61210.1"/>
    <property type="molecule type" value="Genomic_DNA"/>
</dbReference>
<dbReference type="InterPro" id="IPR044925">
    <property type="entry name" value="His-Me_finger_sf"/>
</dbReference>
<dbReference type="GO" id="GO:0016788">
    <property type="term" value="F:hydrolase activity, acting on ester bonds"/>
    <property type="evidence" value="ECO:0007669"/>
    <property type="project" value="InterPro"/>
</dbReference>
<evidence type="ECO:0000259" key="1">
    <source>
        <dbReference type="Pfam" id="PF07463"/>
    </source>
</evidence>
<dbReference type="STRING" id="490629.SAMN05216266_12757"/>
<dbReference type="InterPro" id="IPR010902">
    <property type="entry name" value="NUMOD4"/>
</dbReference>
<dbReference type="Proteomes" id="UP000243799">
    <property type="component" value="Unassembled WGS sequence"/>
</dbReference>